<evidence type="ECO:0000313" key="2">
    <source>
        <dbReference type="EMBL" id="MBM6921602.1"/>
    </source>
</evidence>
<dbReference type="Proteomes" id="UP000774750">
    <property type="component" value="Unassembled WGS sequence"/>
</dbReference>
<dbReference type="InterPro" id="IPR038071">
    <property type="entry name" value="UROD/MetE-like_sf"/>
</dbReference>
<evidence type="ECO:0000259" key="1">
    <source>
        <dbReference type="Pfam" id="PF01208"/>
    </source>
</evidence>
<evidence type="ECO:0000313" key="3">
    <source>
        <dbReference type="Proteomes" id="UP000774750"/>
    </source>
</evidence>
<dbReference type="RefSeq" id="WP_204447704.1">
    <property type="nucleotide sequence ID" value="NZ_JACJKY010000020.1"/>
</dbReference>
<proteinExistence type="predicted"/>
<comment type="caution">
    <text evidence="2">The sequence shown here is derived from an EMBL/GenBank/DDBJ whole genome shotgun (WGS) entry which is preliminary data.</text>
</comment>
<accession>A0A938X6W8</accession>
<name>A0A938X6W8_9FIRM</name>
<dbReference type="Gene3D" id="3.20.20.210">
    <property type="match status" value="1"/>
</dbReference>
<dbReference type="AlphaFoldDB" id="A0A938X6W8"/>
<dbReference type="Pfam" id="PF01208">
    <property type="entry name" value="URO-D"/>
    <property type="match status" value="1"/>
</dbReference>
<reference evidence="2" key="1">
    <citation type="submission" date="2020-08" db="EMBL/GenBank/DDBJ databases">
        <authorList>
            <person name="Cejkova D."/>
            <person name="Kubasova T."/>
            <person name="Jahodarova E."/>
            <person name="Rychlik I."/>
        </authorList>
    </citation>
    <scope>NUCLEOTIDE SEQUENCE</scope>
    <source>
        <strain evidence="2">An559</strain>
    </source>
</reference>
<dbReference type="PANTHER" id="PTHR47099">
    <property type="entry name" value="METHYLCOBAMIDE:COM METHYLTRANSFERASE MTBA"/>
    <property type="match status" value="1"/>
</dbReference>
<protein>
    <recommendedName>
        <fullName evidence="1">Uroporphyrinogen decarboxylase (URO-D) domain-containing protein</fullName>
    </recommendedName>
</protein>
<gene>
    <name evidence="2" type="ORF">H6A12_10620</name>
</gene>
<dbReference type="InterPro" id="IPR052024">
    <property type="entry name" value="Methanogen_methyltrans"/>
</dbReference>
<dbReference type="SUPFAM" id="SSF51726">
    <property type="entry name" value="UROD/MetE-like"/>
    <property type="match status" value="1"/>
</dbReference>
<feature type="domain" description="Uroporphyrinogen decarboxylase (URO-D)" evidence="1">
    <location>
        <begin position="179"/>
        <end position="312"/>
    </location>
</feature>
<dbReference type="EMBL" id="JACJKY010000020">
    <property type="protein sequence ID" value="MBM6921602.1"/>
    <property type="molecule type" value="Genomic_DNA"/>
</dbReference>
<keyword evidence="3" id="KW-1185">Reference proteome</keyword>
<dbReference type="GO" id="GO:0004853">
    <property type="term" value="F:uroporphyrinogen decarboxylase activity"/>
    <property type="evidence" value="ECO:0007669"/>
    <property type="project" value="InterPro"/>
</dbReference>
<dbReference type="InterPro" id="IPR000257">
    <property type="entry name" value="Uroporphyrinogen_deCOase"/>
</dbReference>
<organism evidence="2 3">
    <name type="scientific">Merdimmobilis hominis</name>
    <dbReference type="NCBI Taxonomy" id="2897707"/>
    <lineage>
        <taxon>Bacteria</taxon>
        <taxon>Bacillati</taxon>
        <taxon>Bacillota</taxon>
        <taxon>Clostridia</taxon>
        <taxon>Eubacteriales</taxon>
        <taxon>Oscillospiraceae</taxon>
        <taxon>Merdimmobilis</taxon>
    </lineage>
</organism>
<dbReference type="GO" id="GO:0006779">
    <property type="term" value="P:porphyrin-containing compound biosynthetic process"/>
    <property type="evidence" value="ECO:0007669"/>
    <property type="project" value="InterPro"/>
</dbReference>
<dbReference type="PANTHER" id="PTHR47099:SF1">
    <property type="entry name" value="METHYLCOBAMIDE:COM METHYLTRANSFERASE MTBA"/>
    <property type="match status" value="1"/>
</dbReference>
<reference evidence="2" key="2">
    <citation type="journal article" date="2021" name="Sci. Rep.">
        <title>The distribution of antibiotic resistance genes in chicken gut microbiota commensals.</title>
        <authorList>
            <person name="Juricova H."/>
            <person name="Matiasovicova J."/>
            <person name="Kubasova T."/>
            <person name="Cejkova D."/>
            <person name="Rychlik I."/>
        </authorList>
    </citation>
    <scope>NUCLEOTIDE SEQUENCE</scope>
    <source>
        <strain evidence="2">An559</strain>
    </source>
</reference>
<sequence>MADTHKQRFEKALRREPIIGHVPQFELVFFLTMEAFGKVHPSHRFYEQWNQMSYAEQKLHIEEMADIYIMTAKRYNHDAIFVHPNPGDLENTKWLLETIREKTGDEYFLMMHGDTTVSIPTGDDMIDFSVRMYEDPDSIHDQQKRWQEEASKRAAALSGTGLLDGFALCSDYAFNVNPFFSPDIFAELVAPHLKECIDTYRGLGFYTIKHTDGNINPILDQIVDCGPDALHSIDPQGHMNLLEVRQKYGDRVCTIGNVNCGLLQTGTVEEAEEDVRRCIREGMAEGYGFIFSTSNCAYTGLPLERYELMQKIWREEAIYR</sequence>